<evidence type="ECO:0000256" key="1">
    <source>
        <dbReference type="ARBA" id="ARBA00022723"/>
    </source>
</evidence>
<evidence type="ECO:0000259" key="6">
    <source>
        <dbReference type="PROSITE" id="PS50865"/>
    </source>
</evidence>
<evidence type="ECO:0000256" key="3">
    <source>
        <dbReference type="ARBA" id="ARBA00022833"/>
    </source>
</evidence>
<sequence length="1054" mass="108593">MCAQARRMASGTEVCAWSPTEITAASEALDRLGRKSLKSVGDEGLAGLLVIFGLALRRAAPNSPGISDAQRTAYATLYGKLLTVFSDLKARAADCPLSLRAPLEVCTALIKTHALRAVCPLLAAAASPLLSSGGTGQPQARPPRRVMQASLLVLTDAGYLLSFICDVLDTLNNDDHKMLSTALHEELAASGLLEHWARLALALASWEEGKEEAAIALEKMGKDLKSLIPLRPTDLWARTLVSGSCPSLAYLLSSHLVALAAELDGGPTYGLPTAPADGSAAGASSSSSPPPKARPPIPLLDSQGYVLRPRQPLGLYFAAPALGLWSTVLSHLSSTLSGSFMTYPAVHGSEDVVPTNYQRFVRTVFAKRLRQHGPEFQKAAEPVASAPQATAEAGTAAAAAAAREQAALDQAQEAERAAEGCAGMLAALRRREPLLDCSAAFQLGMRLARAAAFALRGCPDLLLSTSTGKWSTEAAVQALIAAHDTAAWTDDSSPPLQLQGAEAAGRLSREDAGVLAWRGLDLARLALGIARNSCDGGCRGIAPWLEPRLRSWWRAAVAWAGLWHREAGKAAACPVIGLICACRILDIRSYVSALPPGAPPADQVPTDARAAFLPGAGAYLPTIEALLRHPNGPRDLRNAPRGPPAACAALLRGTQPPHVASFATTLAKRLRLAQALGAPTASGTPGGGSTADRIRCTEVTAEVWRLVLSTQVASYHHPALWFPSDGEAPSPCGEAAEAEAGWPLAAAHVALTALPAAAALGRALAPGVLRRLDGGGALELEGDGGALGDVVALLLDWLLPLLVAAEGRWAGAGAVGGAAVVSAAVDAADSAASSAASSVAADSTAPTASEREWSAFLWTELDPAWALRVGLRLAETAEACHTPLKDVLWALAVRAPSRLQAMVAAAGTEEAQGGETAGGGLRGPSLSALRRVLGPGGALSEPALLALIEAVVGCGGGASEGPLSELSPKALSTLASVSLMPPPSHARRSLPGCSNPACPNLAGPSEASLRVKRCGGCEAARYCCRECQAAHWEAGHKRECRTAAKEAQAAVIAG</sequence>
<dbReference type="EMBL" id="JAEHOE010000067">
    <property type="protein sequence ID" value="KAG2489973.1"/>
    <property type="molecule type" value="Genomic_DNA"/>
</dbReference>
<reference evidence="7" key="1">
    <citation type="journal article" date="2020" name="bioRxiv">
        <title>Comparative genomics of Chlamydomonas.</title>
        <authorList>
            <person name="Craig R.J."/>
            <person name="Hasan A.R."/>
            <person name="Ness R.W."/>
            <person name="Keightley P.D."/>
        </authorList>
    </citation>
    <scope>NUCLEOTIDE SEQUENCE</scope>
    <source>
        <strain evidence="7">CCAP 11/70</strain>
    </source>
</reference>
<evidence type="ECO:0000313" key="8">
    <source>
        <dbReference type="Proteomes" id="UP000612055"/>
    </source>
</evidence>
<keyword evidence="8" id="KW-1185">Reference proteome</keyword>
<evidence type="ECO:0000313" key="7">
    <source>
        <dbReference type="EMBL" id="KAG2489973.1"/>
    </source>
</evidence>
<evidence type="ECO:0000256" key="5">
    <source>
        <dbReference type="SAM" id="MobiDB-lite"/>
    </source>
</evidence>
<feature type="compositionally biased region" description="Low complexity" evidence="5">
    <location>
        <begin position="274"/>
        <end position="287"/>
    </location>
</feature>
<feature type="region of interest" description="Disordered" evidence="5">
    <location>
        <begin position="271"/>
        <end position="298"/>
    </location>
</feature>
<name>A0A836BWB4_9CHLO</name>
<comment type="caution">
    <text evidence="7">The sequence shown here is derived from an EMBL/GenBank/DDBJ whole genome shotgun (WGS) entry which is preliminary data.</text>
</comment>
<keyword evidence="2 4" id="KW-0863">Zinc-finger</keyword>
<feature type="compositionally biased region" description="Pro residues" evidence="5">
    <location>
        <begin position="288"/>
        <end position="298"/>
    </location>
</feature>
<evidence type="ECO:0000256" key="2">
    <source>
        <dbReference type="ARBA" id="ARBA00022771"/>
    </source>
</evidence>
<dbReference type="Proteomes" id="UP000612055">
    <property type="component" value="Unassembled WGS sequence"/>
</dbReference>
<dbReference type="InterPro" id="IPR002893">
    <property type="entry name" value="Znf_MYND"/>
</dbReference>
<gene>
    <name evidence="7" type="ORF">HYH03_011602</name>
</gene>
<protein>
    <recommendedName>
        <fullName evidence="6">MYND-type domain-containing protein</fullName>
    </recommendedName>
</protein>
<accession>A0A836BWB4</accession>
<dbReference type="AlphaFoldDB" id="A0A836BWB4"/>
<dbReference type="SUPFAM" id="SSF144232">
    <property type="entry name" value="HIT/MYND zinc finger-like"/>
    <property type="match status" value="1"/>
</dbReference>
<organism evidence="7 8">
    <name type="scientific">Edaphochlamys debaryana</name>
    <dbReference type="NCBI Taxonomy" id="47281"/>
    <lineage>
        <taxon>Eukaryota</taxon>
        <taxon>Viridiplantae</taxon>
        <taxon>Chlorophyta</taxon>
        <taxon>core chlorophytes</taxon>
        <taxon>Chlorophyceae</taxon>
        <taxon>CS clade</taxon>
        <taxon>Chlamydomonadales</taxon>
        <taxon>Chlamydomonadales incertae sedis</taxon>
        <taxon>Edaphochlamys</taxon>
    </lineage>
</organism>
<dbReference type="Pfam" id="PF01753">
    <property type="entry name" value="zf-MYND"/>
    <property type="match status" value="1"/>
</dbReference>
<dbReference type="PROSITE" id="PS50865">
    <property type="entry name" value="ZF_MYND_2"/>
    <property type="match status" value="1"/>
</dbReference>
<proteinExistence type="predicted"/>
<dbReference type="Gene3D" id="6.10.140.2220">
    <property type="match status" value="1"/>
</dbReference>
<evidence type="ECO:0000256" key="4">
    <source>
        <dbReference type="PROSITE-ProRule" id="PRU00134"/>
    </source>
</evidence>
<dbReference type="OrthoDB" id="537437at2759"/>
<keyword evidence="1" id="KW-0479">Metal-binding</keyword>
<dbReference type="GO" id="GO:0008270">
    <property type="term" value="F:zinc ion binding"/>
    <property type="evidence" value="ECO:0007669"/>
    <property type="project" value="UniProtKB-KW"/>
</dbReference>
<feature type="domain" description="MYND-type" evidence="6">
    <location>
        <begin position="995"/>
        <end position="1040"/>
    </location>
</feature>
<keyword evidence="3" id="KW-0862">Zinc</keyword>